<reference evidence="5" key="1">
    <citation type="journal article" date="2014" name="Int. J. Syst. Evol. Microbiol.">
        <title>Complete genome sequence of Corynebacterium casei LMG S-19264T (=DSM 44701T), isolated from a smear-ripened cheese.</title>
        <authorList>
            <consortium name="US DOE Joint Genome Institute (JGI-PGF)"/>
            <person name="Walter F."/>
            <person name="Albersmeier A."/>
            <person name="Kalinowski J."/>
            <person name="Ruckert C."/>
        </authorList>
    </citation>
    <scope>NUCLEOTIDE SEQUENCE</scope>
    <source>
        <strain evidence="5">JCM 4633</strain>
    </source>
</reference>
<dbReference type="InterPro" id="IPR045851">
    <property type="entry name" value="AMP-bd_C_sf"/>
</dbReference>
<dbReference type="EMBL" id="BMVB01000005">
    <property type="protein sequence ID" value="GHC45195.1"/>
    <property type="molecule type" value="Genomic_DNA"/>
</dbReference>
<dbReference type="GO" id="GO:0043041">
    <property type="term" value="P:amino acid activation for nonribosomal peptide biosynthetic process"/>
    <property type="evidence" value="ECO:0007669"/>
    <property type="project" value="TreeGrafter"/>
</dbReference>
<dbReference type="Proteomes" id="UP000646244">
    <property type="component" value="Unassembled WGS sequence"/>
</dbReference>
<proteinExistence type="predicted"/>
<dbReference type="PANTHER" id="PTHR45527">
    <property type="entry name" value="NONRIBOSOMAL PEPTIDE SYNTHETASE"/>
    <property type="match status" value="1"/>
</dbReference>
<dbReference type="InterPro" id="IPR000873">
    <property type="entry name" value="AMP-dep_synth/lig_dom"/>
</dbReference>
<organism evidence="5 6">
    <name type="scientific">Streptomyces cinnamoneus</name>
    <name type="common">Streptoverticillium cinnamoneum</name>
    <dbReference type="NCBI Taxonomy" id="53446"/>
    <lineage>
        <taxon>Bacteria</taxon>
        <taxon>Bacillati</taxon>
        <taxon>Actinomycetota</taxon>
        <taxon>Actinomycetes</taxon>
        <taxon>Kitasatosporales</taxon>
        <taxon>Streptomycetaceae</taxon>
        <taxon>Streptomyces</taxon>
        <taxon>Streptomyces cinnamoneus group</taxon>
    </lineage>
</organism>
<dbReference type="SUPFAM" id="SSF52777">
    <property type="entry name" value="CoA-dependent acyltransferases"/>
    <property type="match status" value="2"/>
</dbReference>
<reference evidence="5" key="2">
    <citation type="submission" date="2020-09" db="EMBL/GenBank/DDBJ databases">
        <authorList>
            <person name="Sun Q."/>
            <person name="Ohkuma M."/>
        </authorList>
    </citation>
    <scope>NUCLEOTIDE SEQUENCE</scope>
    <source>
        <strain evidence="5">JCM 4633</strain>
    </source>
</reference>
<dbReference type="InterPro" id="IPR009081">
    <property type="entry name" value="PP-bd_ACP"/>
</dbReference>
<dbReference type="InterPro" id="IPR020806">
    <property type="entry name" value="PKS_PP-bd"/>
</dbReference>
<dbReference type="SUPFAM" id="SSF56801">
    <property type="entry name" value="Acetyl-CoA synthetase-like"/>
    <property type="match status" value="1"/>
</dbReference>
<dbReference type="RefSeq" id="WP_190109363.1">
    <property type="nucleotide sequence ID" value="NZ_BMVB01000005.1"/>
</dbReference>
<sequence length="1062" mass="113730">MITASSPHHRHHPLIEDLFKEQVERRPDALVVVDGATRLTYRELHERAGRLAAGLVARGVCRETPVAMAFPRSADAIVCTLAIVLAGGAYVPVNPEFPGERLAHMLGDSGASLLVCAPGLEEALASALPAGTRLVTPDALVAEGARAGVASPAAPAPAPEPAPAAASGPDGRSPLAYIMFTSGSTGRPKGVMVEQAGIVRLVKDNGFFRFSERERLLLTGALEFDAATFEIWGCLLNGATLYVTDKETLLVPSALKKVLHDSAITVMWMTAPLFSQTVDAAPSVFARLGAVVVGGDVLSARHVRTLRAAHPTLRVINGYGPTENTTFTTTHEVRPDEPGAIPIGRPVAGTTVLVLDEQRVPVPVGEPGELYTGGSGLARGYLGNPQMTEERFVTIDGARYYRTGDRVSLDAEGLLHFHGRIDDQVKIRGHRVEVKEVEAVLMACPGVLDACVVVASDEAGKHLLGYAVLAEGARADDVDAALAERLPDYLRPERLVVMERLPLNANGKVDKAALPAPGPAGPASAGALDRDRLPDGQRELAGLWDAVLRLKGRGLGPDDDFFALGGNSLAVGALIGRLAVRDGVQLSFSEVFEHRTLARMADAVRRAAQAAPARSVPQITPVPAGVPSALHPQQHGLHTHAQVAAASVAYNIPLRLDVHGPLTATTVRSALAELVRRHDALRTRFVTTPEGVRQEPVPGATVQLTESDALTHGDDRAVLETFVRPFDLAHAPLLRALLVRIDDTHHRLYLDVHHIVFDGVSLRIVAEELTELLSGAPVPETKWGYADASQWFADRLADGSFEADERYWLTTLADPPRLELPTDHPRPAVRAETGAVLRLALTPERNAAAGRIADREGTTPFAVLLGAYSAALMQLSGQHDVVVGSPMSGRVHPDVEPVVGMFVNTAALRLTVAEPATLADLLAVTHRRHQEALEHQAYPFERVVGRLGLPRDASRLPLLDAFFALQNIDFHTFARDGLRVDVSLLHAGSCRFDLNLQAYQRPDGTVLELEYNTALFAASSAEYLLHRVAELIDDLDASPHTPLFGPSASQDAVTPAYADFSF</sequence>
<evidence type="ECO:0000256" key="2">
    <source>
        <dbReference type="ARBA" id="ARBA00022450"/>
    </source>
</evidence>
<evidence type="ECO:0000256" key="3">
    <source>
        <dbReference type="ARBA" id="ARBA00022553"/>
    </source>
</evidence>
<dbReference type="GO" id="GO:0003824">
    <property type="term" value="F:catalytic activity"/>
    <property type="evidence" value="ECO:0007669"/>
    <property type="project" value="InterPro"/>
</dbReference>
<dbReference type="Pfam" id="PF00668">
    <property type="entry name" value="Condensation"/>
    <property type="match status" value="1"/>
</dbReference>
<dbReference type="PANTHER" id="PTHR45527:SF1">
    <property type="entry name" value="FATTY ACID SYNTHASE"/>
    <property type="match status" value="1"/>
</dbReference>
<gene>
    <name evidence="5" type="ORF">GCM10010507_20510</name>
</gene>
<name>A0A918WGE1_STRCJ</name>
<dbReference type="InterPro" id="IPR036736">
    <property type="entry name" value="ACP-like_sf"/>
</dbReference>
<evidence type="ECO:0000313" key="5">
    <source>
        <dbReference type="EMBL" id="GHC45195.1"/>
    </source>
</evidence>
<comment type="cofactor">
    <cofactor evidence="1">
        <name>pantetheine 4'-phosphate</name>
        <dbReference type="ChEBI" id="CHEBI:47942"/>
    </cofactor>
</comment>
<keyword evidence="2" id="KW-0596">Phosphopantetheine</keyword>
<dbReference type="Gene3D" id="2.30.38.10">
    <property type="entry name" value="Luciferase, Domain 3"/>
    <property type="match status" value="1"/>
</dbReference>
<dbReference type="GO" id="GO:0031177">
    <property type="term" value="F:phosphopantetheine binding"/>
    <property type="evidence" value="ECO:0007669"/>
    <property type="project" value="InterPro"/>
</dbReference>
<protein>
    <recommendedName>
        <fullName evidence="4">Carrier domain-containing protein</fullName>
    </recommendedName>
</protein>
<feature type="domain" description="Carrier" evidence="4">
    <location>
        <begin position="531"/>
        <end position="608"/>
    </location>
</feature>
<dbReference type="PROSITE" id="PS50075">
    <property type="entry name" value="CARRIER"/>
    <property type="match status" value="1"/>
</dbReference>
<evidence type="ECO:0000259" key="4">
    <source>
        <dbReference type="PROSITE" id="PS50075"/>
    </source>
</evidence>
<comment type="caution">
    <text evidence="5">The sequence shown here is derived from an EMBL/GenBank/DDBJ whole genome shotgun (WGS) entry which is preliminary data.</text>
</comment>
<dbReference type="InterPro" id="IPR020845">
    <property type="entry name" value="AMP-binding_CS"/>
</dbReference>
<evidence type="ECO:0000313" key="6">
    <source>
        <dbReference type="Proteomes" id="UP000646244"/>
    </source>
</evidence>
<dbReference type="Pfam" id="PF00550">
    <property type="entry name" value="PP-binding"/>
    <property type="match status" value="1"/>
</dbReference>
<dbReference type="NCBIfam" id="TIGR01733">
    <property type="entry name" value="AA-adenyl-dom"/>
    <property type="match status" value="1"/>
</dbReference>
<dbReference type="Gene3D" id="3.30.559.10">
    <property type="entry name" value="Chloramphenicol acetyltransferase-like domain"/>
    <property type="match status" value="1"/>
</dbReference>
<dbReference type="InterPro" id="IPR001242">
    <property type="entry name" value="Condensation_dom"/>
</dbReference>
<dbReference type="InterPro" id="IPR025110">
    <property type="entry name" value="AMP-bd_C"/>
</dbReference>
<dbReference type="CDD" id="cd19531">
    <property type="entry name" value="LCL_NRPS-like"/>
    <property type="match status" value="1"/>
</dbReference>
<dbReference type="PROSITE" id="PS00455">
    <property type="entry name" value="AMP_BINDING"/>
    <property type="match status" value="1"/>
</dbReference>
<dbReference type="Pfam" id="PF13193">
    <property type="entry name" value="AMP-binding_C"/>
    <property type="match status" value="1"/>
</dbReference>
<dbReference type="Gene3D" id="3.30.559.30">
    <property type="entry name" value="Nonribosomal peptide synthetase, condensation domain"/>
    <property type="match status" value="1"/>
</dbReference>
<dbReference type="GO" id="GO:0005737">
    <property type="term" value="C:cytoplasm"/>
    <property type="evidence" value="ECO:0007669"/>
    <property type="project" value="TreeGrafter"/>
</dbReference>
<dbReference type="Gene3D" id="3.40.50.980">
    <property type="match status" value="2"/>
</dbReference>
<accession>A0A918WGE1</accession>
<dbReference type="Pfam" id="PF00501">
    <property type="entry name" value="AMP-binding"/>
    <property type="match status" value="1"/>
</dbReference>
<dbReference type="AlphaFoldDB" id="A0A918WGE1"/>
<dbReference type="CDD" id="cd12117">
    <property type="entry name" value="A_NRPS_Srf_like"/>
    <property type="match status" value="1"/>
</dbReference>
<dbReference type="GO" id="GO:0044550">
    <property type="term" value="P:secondary metabolite biosynthetic process"/>
    <property type="evidence" value="ECO:0007669"/>
    <property type="project" value="TreeGrafter"/>
</dbReference>
<evidence type="ECO:0000256" key="1">
    <source>
        <dbReference type="ARBA" id="ARBA00001957"/>
    </source>
</evidence>
<dbReference type="GO" id="GO:0017000">
    <property type="term" value="P:antibiotic biosynthetic process"/>
    <property type="evidence" value="ECO:0007669"/>
    <property type="project" value="UniProtKB-ARBA"/>
</dbReference>
<dbReference type="InterPro" id="IPR023213">
    <property type="entry name" value="CAT-like_dom_sf"/>
</dbReference>
<dbReference type="SMART" id="SM00823">
    <property type="entry name" value="PKS_PP"/>
    <property type="match status" value="1"/>
</dbReference>
<keyword evidence="3" id="KW-0597">Phosphoprotein</keyword>
<dbReference type="Gene3D" id="3.30.300.30">
    <property type="match status" value="1"/>
</dbReference>
<dbReference type="SUPFAM" id="SSF47336">
    <property type="entry name" value="ACP-like"/>
    <property type="match status" value="1"/>
</dbReference>
<dbReference type="GO" id="GO:0008610">
    <property type="term" value="P:lipid biosynthetic process"/>
    <property type="evidence" value="ECO:0007669"/>
    <property type="project" value="UniProtKB-ARBA"/>
</dbReference>
<dbReference type="Gene3D" id="1.10.1200.10">
    <property type="entry name" value="ACP-like"/>
    <property type="match status" value="1"/>
</dbReference>
<dbReference type="InterPro" id="IPR010071">
    <property type="entry name" value="AA_adenyl_dom"/>
</dbReference>